<protein>
    <recommendedName>
        <fullName evidence="3">Putative 2-succinyl-6-hydroxy-2,4-cyclohexadiene-1-carboxylate synthase</fullName>
        <shortName evidence="3">SHCHC synthase</shortName>
        <ecNumber evidence="3">4.2.99.20</ecNumber>
    </recommendedName>
</protein>
<evidence type="ECO:0000313" key="6">
    <source>
        <dbReference type="Proteomes" id="UP001204953"/>
    </source>
</evidence>
<dbReference type="InterPro" id="IPR022485">
    <property type="entry name" value="SHCHC_synthase_MenH"/>
</dbReference>
<comment type="subunit">
    <text evidence="3">Monomer.</text>
</comment>
<keyword evidence="6" id="KW-1185">Reference proteome</keyword>
<keyword evidence="1" id="KW-0474">Menaquinone biosynthesis</keyword>
<proteinExistence type="inferred from homology"/>
<organism evidence="5 6">
    <name type="scientific">Limnofasciculus baicalensis BBK-W-15</name>
    <dbReference type="NCBI Taxonomy" id="2699891"/>
    <lineage>
        <taxon>Bacteria</taxon>
        <taxon>Bacillati</taxon>
        <taxon>Cyanobacteriota</taxon>
        <taxon>Cyanophyceae</taxon>
        <taxon>Coleofasciculales</taxon>
        <taxon>Coleofasciculaceae</taxon>
        <taxon>Limnofasciculus</taxon>
        <taxon>Limnofasciculus baicalensis</taxon>
    </lineage>
</organism>
<evidence type="ECO:0000313" key="5">
    <source>
        <dbReference type="EMBL" id="MCP2731869.1"/>
    </source>
</evidence>
<evidence type="ECO:0000256" key="2">
    <source>
        <dbReference type="ARBA" id="ARBA00023239"/>
    </source>
</evidence>
<dbReference type="InterPro" id="IPR029058">
    <property type="entry name" value="AB_hydrolase_fold"/>
</dbReference>
<comment type="similarity">
    <text evidence="3">Belongs to the AB hydrolase superfamily. MenH family.</text>
</comment>
<dbReference type="EC" id="4.2.99.20" evidence="3"/>
<dbReference type="PRINTS" id="PR00111">
    <property type="entry name" value="ABHYDROLASE"/>
</dbReference>
<dbReference type="Pfam" id="PF00561">
    <property type="entry name" value="Abhydrolase_1"/>
    <property type="match status" value="1"/>
</dbReference>
<comment type="pathway">
    <text evidence="3">Cofactor biosynthesis; phylloquinone biosynthesis.</text>
</comment>
<evidence type="ECO:0000256" key="3">
    <source>
        <dbReference type="HAMAP-Rule" id="MF_01660"/>
    </source>
</evidence>
<dbReference type="GO" id="GO:0009234">
    <property type="term" value="P:menaquinone biosynthetic process"/>
    <property type="evidence" value="ECO:0007669"/>
    <property type="project" value="UniProtKB-UniRule"/>
</dbReference>
<dbReference type="Gene3D" id="3.40.50.1820">
    <property type="entry name" value="alpha/beta hydrolase"/>
    <property type="match status" value="1"/>
</dbReference>
<keyword evidence="2 3" id="KW-0456">Lyase</keyword>
<dbReference type="AlphaFoldDB" id="A0AAE3GWP6"/>
<comment type="function">
    <text evidence="3">Catalyzes a proton abstraction reaction that results in 2,5-elimination of pyruvate from 2-succinyl-5-enolpyruvyl-6-hydroxy-3-cyclohexene-1-carboxylate (SEPHCHC) and the formation of 2-succinyl-6-hydroxy-2,4-cyclohexadiene-1-carboxylate (SHCHC).</text>
</comment>
<comment type="catalytic activity">
    <reaction evidence="3">
        <text>5-enolpyruvoyl-6-hydroxy-2-succinyl-cyclohex-3-ene-1-carboxylate = (1R,6R)-6-hydroxy-2-succinyl-cyclohexa-2,4-diene-1-carboxylate + pyruvate</text>
        <dbReference type="Rhea" id="RHEA:25597"/>
        <dbReference type="ChEBI" id="CHEBI:15361"/>
        <dbReference type="ChEBI" id="CHEBI:58689"/>
        <dbReference type="ChEBI" id="CHEBI:58818"/>
        <dbReference type="EC" id="4.2.99.20"/>
    </reaction>
</comment>
<reference evidence="5" key="1">
    <citation type="submission" date="2022-06" db="EMBL/GenBank/DDBJ databases">
        <title>New cyanobacteria of genus Symplocastrum in benthos of Lake Baikal.</title>
        <authorList>
            <person name="Sorokovikova E."/>
            <person name="Tikhonova I."/>
            <person name="Krasnopeev A."/>
            <person name="Evseev P."/>
            <person name="Gladkikh A."/>
            <person name="Belykh O."/>
        </authorList>
    </citation>
    <scope>NUCLEOTIDE SEQUENCE</scope>
    <source>
        <strain evidence="5">BBK-W-15</strain>
    </source>
</reference>
<dbReference type="NCBIfam" id="TIGR03695">
    <property type="entry name" value="menH_SHCHC"/>
    <property type="match status" value="1"/>
</dbReference>
<accession>A0AAE3GWP6</accession>
<dbReference type="RefSeq" id="WP_254014600.1">
    <property type="nucleotide sequence ID" value="NZ_JAMZMM010000417.1"/>
</dbReference>
<dbReference type="HAMAP" id="MF_01660">
    <property type="entry name" value="MenH"/>
    <property type="match status" value="1"/>
</dbReference>
<dbReference type="Proteomes" id="UP001204953">
    <property type="component" value="Unassembled WGS sequence"/>
</dbReference>
<dbReference type="EMBL" id="JAMZMM010000417">
    <property type="protein sequence ID" value="MCP2731869.1"/>
    <property type="molecule type" value="Genomic_DNA"/>
</dbReference>
<comment type="pathway">
    <text evidence="3">Quinol/quinone metabolism; 1,4-dihydroxy-2-naphthoate biosynthesis; 1,4-dihydroxy-2-naphthoate from chorismate: step 3/7.</text>
</comment>
<evidence type="ECO:0000259" key="4">
    <source>
        <dbReference type="Pfam" id="PF00561"/>
    </source>
</evidence>
<dbReference type="GO" id="GO:0070205">
    <property type="term" value="F:2-succinyl-6-hydroxy-2,4-cyclohexadiene-1-carboxylate synthase activity"/>
    <property type="evidence" value="ECO:0007669"/>
    <property type="project" value="UniProtKB-UniRule"/>
</dbReference>
<comment type="caution">
    <text evidence="5">The sequence shown here is derived from an EMBL/GenBank/DDBJ whole genome shotgun (WGS) entry which is preliminary data.</text>
</comment>
<evidence type="ECO:0000256" key="1">
    <source>
        <dbReference type="ARBA" id="ARBA00022428"/>
    </source>
</evidence>
<sequence length="273" mass="31329">MKGYREIVKVDNYQFHYSLIGKLRSPIILFLHGFLGDCHEFDRVIALLAKDFCCLTVDLPGHGKTIVTGGNEYYTMGNTALGLIQFLNILNIDKCFLVGYSMGGRLALYLTIIFPHRFNKVVLESASPGLKTQEEKLLRIARDTQLAEELEATDFRRFLNNWYEQAIFSSLKEHRDFDIILERRLNNKPSELAKSLRNLSTGIQPSLWEKIQYNQIPLLLFVGEYDDQFKLINQEMAAISKGAELKLIKNSGHNIHWENVIDFTGEIGKFYGS</sequence>
<dbReference type="SUPFAM" id="SSF53474">
    <property type="entry name" value="alpha/beta-Hydrolases"/>
    <property type="match status" value="1"/>
</dbReference>
<name>A0AAE3GWP6_9CYAN</name>
<dbReference type="PANTHER" id="PTHR42916">
    <property type="entry name" value="2-SUCCINYL-5-ENOLPYRUVYL-6-HYDROXY-3-CYCLOHEXENE-1-CARBOXYLATE SYNTHASE"/>
    <property type="match status" value="1"/>
</dbReference>
<gene>
    <name evidence="3 5" type="primary">menH</name>
    <name evidence="5" type="ORF">NJ959_25895</name>
</gene>
<dbReference type="GO" id="GO:0042372">
    <property type="term" value="P:phylloquinone biosynthetic process"/>
    <property type="evidence" value="ECO:0007669"/>
    <property type="project" value="UniProtKB-UniRule"/>
</dbReference>
<feature type="domain" description="AB hydrolase-1" evidence="4">
    <location>
        <begin position="26"/>
        <end position="259"/>
    </location>
</feature>
<dbReference type="InterPro" id="IPR000073">
    <property type="entry name" value="AB_hydrolase_1"/>
</dbReference>
<dbReference type="PANTHER" id="PTHR42916:SF1">
    <property type="entry name" value="PROTEIN PHYLLO, CHLOROPLASTIC"/>
    <property type="match status" value="1"/>
</dbReference>